<dbReference type="SUPFAM" id="SSF49562">
    <property type="entry name" value="C2 domain (Calcium/lipid-binding domain, CaLB)"/>
    <property type="match status" value="1"/>
</dbReference>
<dbReference type="SUPFAM" id="SSF51206">
    <property type="entry name" value="cAMP-binding domain-like"/>
    <property type="match status" value="1"/>
</dbReference>
<dbReference type="InterPro" id="IPR050866">
    <property type="entry name" value="CNG_cation_channel"/>
</dbReference>
<accession>A0A7S4NR06</accession>
<feature type="region of interest" description="Disordered" evidence="2">
    <location>
        <begin position="1"/>
        <end position="45"/>
    </location>
</feature>
<keyword evidence="1" id="KW-0407">Ion channel</keyword>
<feature type="compositionally biased region" description="Basic and acidic residues" evidence="2">
    <location>
        <begin position="1085"/>
        <end position="1101"/>
    </location>
</feature>
<feature type="compositionally biased region" description="Low complexity" evidence="2">
    <location>
        <begin position="613"/>
        <end position="631"/>
    </location>
</feature>
<feature type="compositionally biased region" description="Polar residues" evidence="2">
    <location>
        <begin position="632"/>
        <end position="643"/>
    </location>
</feature>
<feature type="domain" description="Cyclic nucleotide-binding" evidence="3">
    <location>
        <begin position="321"/>
        <end position="411"/>
    </location>
</feature>
<feature type="region of interest" description="Disordered" evidence="2">
    <location>
        <begin position="600"/>
        <end position="701"/>
    </location>
</feature>
<organism evidence="4">
    <name type="scientific">Guillardia theta</name>
    <name type="common">Cryptophyte</name>
    <name type="synonym">Cryptomonas phi</name>
    <dbReference type="NCBI Taxonomy" id="55529"/>
    <lineage>
        <taxon>Eukaryota</taxon>
        <taxon>Cryptophyceae</taxon>
        <taxon>Pyrenomonadales</taxon>
        <taxon>Geminigeraceae</taxon>
        <taxon>Guillardia</taxon>
    </lineage>
</organism>
<dbReference type="CDD" id="cd00038">
    <property type="entry name" value="CAP_ED"/>
    <property type="match status" value="1"/>
</dbReference>
<feature type="region of interest" description="Disordered" evidence="2">
    <location>
        <begin position="270"/>
        <end position="296"/>
    </location>
</feature>
<dbReference type="InterPro" id="IPR000008">
    <property type="entry name" value="C2_dom"/>
</dbReference>
<reference evidence="4" key="1">
    <citation type="submission" date="2021-01" db="EMBL/GenBank/DDBJ databases">
        <authorList>
            <person name="Corre E."/>
            <person name="Pelletier E."/>
            <person name="Niang G."/>
            <person name="Scheremetjew M."/>
            <person name="Finn R."/>
            <person name="Kale V."/>
            <person name="Holt S."/>
            <person name="Cochrane G."/>
            <person name="Meng A."/>
            <person name="Brown T."/>
            <person name="Cohen L."/>
        </authorList>
    </citation>
    <scope>NUCLEOTIDE SEQUENCE</scope>
    <source>
        <strain evidence="4">CCMP 2712</strain>
    </source>
</reference>
<dbReference type="Gene3D" id="2.60.120.10">
    <property type="entry name" value="Jelly Rolls"/>
    <property type="match status" value="1"/>
</dbReference>
<dbReference type="GO" id="GO:0044877">
    <property type="term" value="F:protein-containing complex binding"/>
    <property type="evidence" value="ECO:0007669"/>
    <property type="project" value="TreeGrafter"/>
</dbReference>
<proteinExistence type="predicted"/>
<dbReference type="SMART" id="SM00100">
    <property type="entry name" value="cNMP"/>
    <property type="match status" value="1"/>
</dbReference>
<sequence>MLTQEDVTIRNTPPTNPIAVNKLSSSSGTSDASSPSVESPGLTDGEEFDENAEYWLLCAVVCSGKNLFVGDEQLGDLFCMLHTSDGVCRSRTAVTGMVYSNANPVWPSNGNGNAFVLPVRRSKRQTDLVITIWDGSESLEEAIPVGKVHINLKDFMQFPSVPNGHAQRDSAPPRYEFKVELVPRLASIKKADPSVTVMLERASHVFEGDGAKDQALHDLLRRLGISRRKDRLKRLMQWDREYPGHGMSKSSSQTRDYSLVALLTDENSTPSHDQYWIGGNPPKKDPEVNDTDQTPNGEMLESNQGVEGMLEKLANGNGNSRLVSVPVRAQAELLSRIKHVSLQDGNIVMAKGTSPTSFFYIVKGACLVTVDGEEVSRIDEGQFLGEIGVIYDSARIADVRAVGDTELLVLSGDDLWLAIDMFPGLFSELTKVAEMRFEHVQSRKDWGVDKANVDISPGPLKEFLFFLKEIAADISKNNSQKSKASNGINIKEGQVMDEFSTSVEESVRKSDYEEPDVTVSMPPLIDAQLDEQALSARLKSMEQSGAFGPVTKAEKNKGIRIPKHLKEGHYNTHGSSLRGAVMPMLGSLEYARKAGGMTSFLSPQGSRWDHMSSSDSEGSESGSPESVDGSETNNTTGPSSYGTSEGDGDFISGSYTGEYKEYRHDSESSAEKTAIAHSVSSAEGPDRDKPRAVKQQKRKPRPRKTIFRIRFRKLHDTYTAEELGATPRRLWRLSVSGVYVQSLKEYDINAYYLLEGRYCQDGNALIKSDVTRGDKSQQEVSWPKHVTIDLEEESLLPNKQLRFSVHQKRQLWSDKVVGYALADISEAMKRPGVAMQSTYQLFKDKVKAEFKPEEEAAQDQASSASDLANGAGLVRSLSGGNLFGRIRRQAVDANEEDEQNKGRVKGTVTLTLVAQDSVKLPFCLSVPPLCTGQAMYDILDHVGNKVAMLQYIGRSRCAWCTNVDPSDAFYSGFHDGDKGPQVEPCCSACTMKGWSECVIMWDKDGEVRLGSIFTEVTPRKHARARICDQNETHFASVRAVCSTKPEICTSVKFKIVPTFSELSIKATGSIITGKTCSSSFQVSIRKQDEHHERTSSHEEHRKRSNLRGGDVVADINRGGIRDPANVLVQPGKDAVRSVLIAIGIDEACRLRPKSVYDGVTFKDKFDKEYDREEELPEASGDKPLVAPFLN</sequence>
<dbReference type="PANTHER" id="PTHR45638:SF11">
    <property type="entry name" value="CYCLIC NUCLEOTIDE-GATED CATION CHANNEL SUBUNIT A"/>
    <property type="match status" value="1"/>
</dbReference>
<evidence type="ECO:0000259" key="3">
    <source>
        <dbReference type="PROSITE" id="PS50042"/>
    </source>
</evidence>
<dbReference type="Pfam" id="PF00168">
    <property type="entry name" value="C2"/>
    <property type="match status" value="2"/>
</dbReference>
<dbReference type="GO" id="GO:0005221">
    <property type="term" value="F:intracellularly cyclic nucleotide-activated monoatomic cation channel activity"/>
    <property type="evidence" value="ECO:0007669"/>
    <property type="project" value="InterPro"/>
</dbReference>
<feature type="compositionally biased region" description="Polar residues" evidence="2">
    <location>
        <begin position="1"/>
        <end position="13"/>
    </location>
</feature>
<dbReference type="InterPro" id="IPR014710">
    <property type="entry name" value="RmlC-like_jellyroll"/>
</dbReference>
<dbReference type="EMBL" id="HBKN01021808">
    <property type="protein sequence ID" value="CAE2303164.1"/>
    <property type="molecule type" value="Transcribed_RNA"/>
</dbReference>
<feature type="compositionally biased region" description="Low complexity" evidence="2">
    <location>
        <begin position="24"/>
        <end position="36"/>
    </location>
</feature>
<dbReference type="Gene3D" id="2.60.40.150">
    <property type="entry name" value="C2 domain"/>
    <property type="match status" value="1"/>
</dbReference>
<protein>
    <recommendedName>
        <fullName evidence="3">Cyclic nucleotide-binding domain-containing protein</fullName>
    </recommendedName>
</protein>
<dbReference type="Pfam" id="PF00027">
    <property type="entry name" value="cNMP_binding"/>
    <property type="match status" value="1"/>
</dbReference>
<dbReference type="InterPro" id="IPR018490">
    <property type="entry name" value="cNMP-bd_dom_sf"/>
</dbReference>
<name>A0A7S4NR06_GUITH</name>
<keyword evidence="1" id="KW-0406">Ion transport</keyword>
<keyword evidence="1" id="KW-1071">Ligand-gated ion channel</keyword>
<gene>
    <name evidence="4" type="ORF">GTHE00462_LOCUS17109</name>
</gene>
<evidence type="ECO:0000256" key="1">
    <source>
        <dbReference type="ARBA" id="ARBA00023286"/>
    </source>
</evidence>
<feature type="region of interest" description="Disordered" evidence="2">
    <location>
        <begin position="1084"/>
        <end position="1108"/>
    </location>
</feature>
<dbReference type="InterPro" id="IPR000595">
    <property type="entry name" value="cNMP-bd_dom"/>
</dbReference>
<feature type="compositionally biased region" description="Basic and acidic residues" evidence="2">
    <location>
        <begin position="658"/>
        <end position="670"/>
    </location>
</feature>
<feature type="region of interest" description="Disordered" evidence="2">
    <location>
        <begin position="545"/>
        <end position="578"/>
    </location>
</feature>
<feature type="region of interest" description="Disordered" evidence="2">
    <location>
        <begin position="1170"/>
        <end position="1190"/>
    </location>
</feature>
<evidence type="ECO:0000313" key="4">
    <source>
        <dbReference type="EMBL" id="CAE2303164.1"/>
    </source>
</evidence>
<keyword evidence="1" id="KW-0813">Transport</keyword>
<dbReference type="PANTHER" id="PTHR45638">
    <property type="entry name" value="CYCLIC NUCLEOTIDE-GATED CATION CHANNEL SUBUNIT A"/>
    <property type="match status" value="1"/>
</dbReference>
<dbReference type="AlphaFoldDB" id="A0A7S4NR06"/>
<dbReference type="PROSITE" id="PS50042">
    <property type="entry name" value="CNMP_BINDING_3"/>
    <property type="match status" value="1"/>
</dbReference>
<dbReference type="InterPro" id="IPR035892">
    <property type="entry name" value="C2_domain_sf"/>
</dbReference>
<evidence type="ECO:0000256" key="2">
    <source>
        <dbReference type="SAM" id="MobiDB-lite"/>
    </source>
</evidence>
<feature type="compositionally biased region" description="Basic residues" evidence="2">
    <location>
        <begin position="692"/>
        <end position="701"/>
    </location>
</feature>